<evidence type="ECO:0000256" key="5">
    <source>
        <dbReference type="ARBA" id="ARBA00022840"/>
    </source>
</evidence>
<dbReference type="SMART" id="SM00220">
    <property type="entry name" value="S_TKc"/>
    <property type="match status" value="1"/>
</dbReference>
<evidence type="ECO:0000256" key="3">
    <source>
        <dbReference type="ARBA" id="ARBA00022741"/>
    </source>
</evidence>
<dbReference type="InterPro" id="IPR050538">
    <property type="entry name" value="MAP_kinase_kinase_kinase"/>
</dbReference>
<dbReference type="GO" id="GO:0004707">
    <property type="term" value="F:MAP kinase activity"/>
    <property type="evidence" value="ECO:0007669"/>
    <property type="project" value="UniProtKB-EC"/>
</dbReference>
<feature type="region of interest" description="Disordered" evidence="9">
    <location>
        <begin position="1"/>
        <end position="26"/>
    </location>
</feature>
<organism evidence="11 12">
    <name type="scientific">Fusarium poae</name>
    <dbReference type="NCBI Taxonomy" id="36050"/>
    <lineage>
        <taxon>Eukaryota</taxon>
        <taxon>Fungi</taxon>
        <taxon>Dikarya</taxon>
        <taxon>Ascomycota</taxon>
        <taxon>Pezizomycotina</taxon>
        <taxon>Sordariomycetes</taxon>
        <taxon>Hypocreomycetidae</taxon>
        <taxon>Hypocreales</taxon>
        <taxon>Nectriaceae</taxon>
        <taxon>Fusarium</taxon>
    </lineage>
</organism>
<feature type="region of interest" description="Disordered" evidence="9">
    <location>
        <begin position="651"/>
        <end position="672"/>
    </location>
</feature>
<feature type="region of interest" description="Disordered" evidence="9">
    <location>
        <begin position="622"/>
        <end position="641"/>
    </location>
</feature>
<comment type="catalytic activity">
    <reaction evidence="6">
        <text>L-threonyl-[protein] + ATP = O-phospho-L-threonyl-[protein] + ADP + H(+)</text>
        <dbReference type="Rhea" id="RHEA:46608"/>
        <dbReference type="Rhea" id="RHEA-COMP:11060"/>
        <dbReference type="Rhea" id="RHEA-COMP:11605"/>
        <dbReference type="ChEBI" id="CHEBI:15378"/>
        <dbReference type="ChEBI" id="CHEBI:30013"/>
        <dbReference type="ChEBI" id="CHEBI:30616"/>
        <dbReference type="ChEBI" id="CHEBI:61977"/>
        <dbReference type="ChEBI" id="CHEBI:456216"/>
        <dbReference type="EC" id="2.7.11.24"/>
    </reaction>
    <physiologicalReaction direction="left-to-right" evidence="6">
        <dbReference type="Rhea" id="RHEA:46609"/>
    </physiologicalReaction>
</comment>
<evidence type="ECO:0000313" key="11">
    <source>
        <dbReference type="EMBL" id="OBS15065.1"/>
    </source>
</evidence>
<evidence type="ECO:0000313" key="12">
    <source>
        <dbReference type="Proteomes" id="UP000091967"/>
    </source>
</evidence>
<evidence type="ECO:0000256" key="9">
    <source>
        <dbReference type="SAM" id="MobiDB-lite"/>
    </source>
</evidence>
<dbReference type="SUPFAM" id="SSF56112">
    <property type="entry name" value="Protein kinase-like (PK-like)"/>
    <property type="match status" value="1"/>
</dbReference>
<keyword evidence="4" id="KW-0418">Kinase</keyword>
<sequence>MASSPPSSQATNEDFQGPLSSASQSTITLRPQNAEARLAFSQVVDWLLETSQADDFQAQEREQASHHISAASRQVHDQQVNRLIEQIETGHLSSSSPTSSGQSVDKGESSVYIHTGCYFIDLSQPPTNNFRGWIAGRKSNKTHNDFILCLDNSSLFGIRQHHATFQVHETGRILVQKISDHGVVEVDGDVLHARERRLFNQHTSSIRLGQLKYLVEYTRHSTTEKHTEAMTEYIRKFYSHKNTLDISMTPTPAPGNGIQIGQWSLSGAGTVGVGGSGRVSVGVNKKGDVVAMKRMNVSESNGNLLRSRRSVIETLTQLAGAAKEERIVRLVEVITDDPNATNKAADIWFVLTPFTPKTLHEYKGPLKTESVRSMTIALLEALTFLHANNWIHGDVKPMNIGVRKWDQDQTSIVLLDTEDAIYAPRGIATVTPGTKGTVGYISPERELGECTPTADVWAVGVAAIWMLLGRHPWQYRVNPWREGEAFEGKRWLFHRHYDAAVKSIGGCEDEELGTAVLQMIRHPYARTEEQKKTRPGCRDILQMLRAGSTREGFGWKRTRIGHHQAHRLRHQGASSRPLALTHEKKLAEYQNLRAKARWEIIERDRKRVEAGMIEQAVAESLKTTTVTQPCTSAQNTNQQNTISSLKEPLLHGEKYNPSSSPSQEAASPSGSEDLYEGAWLDELLLEELAYDVTTSAF</sequence>
<keyword evidence="12" id="KW-1185">Reference proteome</keyword>
<evidence type="ECO:0000256" key="1">
    <source>
        <dbReference type="ARBA" id="ARBA00012411"/>
    </source>
</evidence>
<dbReference type="PROSITE" id="PS00107">
    <property type="entry name" value="PROTEIN_KINASE_ATP"/>
    <property type="match status" value="1"/>
</dbReference>
<comment type="caution">
    <text evidence="11">The sequence shown here is derived from an EMBL/GenBank/DDBJ whole genome shotgun (WGS) entry which is preliminary data.</text>
</comment>
<dbReference type="PROSITE" id="PS50011">
    <property type="entry name" value="PROTEIN_KINASE_DOM"/>
    <property type="match status" value="1"/>
</dbReference>
<evidence type="ECO:0000256" key="7">
    <source>
        <dbReference type="ARBA" id="ARBA00048130"/>
    </source>
</evidence>
<dbReference type="Pfam" id="PF00069">
    <property type="entry name" value="Pkinase"/>
    <property type="match status" value="1"/>
</dbReference>
<dbReference type="InterPro" id="IPR017441">
    <property type="entry name" value="Protein_kinase_ATP_BS"/>
</dbReference>
<feature type="binding site" evidence="8">
    <location>
        <position position="293"/>
    </location>
    <ligand>
        <name>ATP</name>
        <dbReference type="ChEBI" id="CHEBI:30616"/>
    </ligand>
</feature>
<keyword evidence="5 8" id="KW-0067">ATP-binding</keyword>
<dbReference type="Gene3D" id="1.10.510.10">
    <property type="entry name" value="Transferase(Phosphotransferase) domain 1"/>
    <property type="match status" value="1"/>
</dbReference>
<evidence type="ECO:0000256" key="4">
    <source>
        <dbReference type="ARBA" id="ARBA00022777"/>
    </source>
</evidence>
<dbReference type="GO" id="GO:0005524">
    <property type="term" value="F:ATP binding"/>
    <property type="evidence" value="ECO:0007669"/>
    <property type="project" value="UniProtKB-UniRule"/>
</dbReference>
<dbReference type="Proteomes" id="UP000091967">
    <property type="component" value="Unassembled WGS sequence"/>
</dbReference>
<evidence type="ECO:0000259" key="10">
    <source>
        <dbReference type="PROSITE" id="PS50011"/>
    </source>
</evidence>
<accession>A0A1B8A3L4</accession>
<gene>
    <name evidence="11" type="ORF">FPOA_14081</name>
</gene>
<keyword evidence="2" id="KW-0808">Transferase</keyword>
<evidence type="ECO:0000256" key="6">
    <source>
        <dbReference type="ARBA" id="ARBA00047919"/>
    </source>
</evidence>
<protein>
    <recommendedName>
        <fullName evidence="1">mitogen-activated protein kinase</fullName>
        <ecNumber evidence="1">2.7.11.24</ecNumber>
    </recommendedName>
</protein>
<dbReference type="PANTHER" id="PTHR48016:SF56">
    <property type="entry name" value="MAPKK KINASE"/>
    <property type="match status" value="1"/>
</dbReference>
<name>A0A1B8A3L4_FUSPO</name>
<dbReference type="AlphaFoldDB" id="A0A1B8A3L4"/>
<dbReference type="STRING" id="36050.A0A1B8A3L4"/>
<dbReference type="PANTHER" id="PTHR48016">
    <property type="entry name" value="MAP KINASE KINASE KINASE SSK2-RELATED-RELATED"/>
    <property type="match status" value="1"/>
</dbReference>
<reference evidence="11 12" key="1">
    <citation type="submission" date="2016-06" db="EMBL/GenBank/DDBJ databases">
        <title>Living apart together: crosstalk between the core and supernumerary genomes in a fungal plant pathogen.</title>
        <authorList>
            <person name="Vanheule A."/>
            <person name="Audenaert K."/>
            <person name="Warris S."/>
            <person name="Van De Geest H."/>
            <person name="Schijlen E."/>
            <person name="Hofte M."/>
            <person name="De Saeger S."/>
            <person name="Haesaert G."/>
            <person name="Waalwijk C."/>
            <person name="Van Der Lee T."/>
        </authorList>
    </citation>
    <scope>NUCLEOTIDE SEQUENCE [LARGE SCALE GENOMIC DNA]</scope>
    <source>
        <strain evidence="11 12">2516</strain>
    </source>
</reference>
<evidence type="ECO:0000256" key="2">
    <source>
        <dbReference type="ARBA" id="ARBA00022679"/>
    </source>
</evidence>
<proteinExistence type="predicted"/>
<dbReference type="InterPro" id="IPR000719">
    <property type="entry name" value="Prot_kinase_dom"/>
</dbReference>
<comment type="catalytic activity">
    <reaction evidence="7">
        <text>L-seryl-[protein] + ATP = O-phospho-L-seryl-[protein] + ADP + H(+)</text>
        <dbReference type="Rhea" id="RHEA:17989"/>
        <dbReference type="Rhea" id="RHEA-COMP:9863"/>
        <dbReference type="Rhea" id="RHEA-COMP:11604"/>
        <dbReference type="ChEBI" id="CHEBI:15378"/>
        <dbReference type="ChEBI" id="CHEBI:29999"/>
        <dbReference type="ChEBI" id="CHEBI:30616"/>
        <dbReference type="ChEBI" id="CHEBI:83421"/>
        <dbReference type="ChEBI" id="CHEBI:456216"/>
        <dbReference type="EC" id="2.7.11.24"/>
    </reaction>
    <physiologicalReaction direction="left-to-right" evidence="7">
        <dbReference type="Rhea" id="RHEA:17990"/>
    </physiologicalReaction>
</comment>
<evidence type="ECO:0000256" key="8">
    <source>
        <dbReference type="PROSITE-ProRule" id="PRU10141"/>
    </source>
</evidence>
<dbReference type="EMBL" id="LYXU01000176">
    <property type="protein sequence ID" value="OBS15065.1"/>
    <property type="molecule type" value="Genomic_DNA"/>
</dbReference>
<dbReference type="EC" id="2.7.11.24" evidence="1"/>
<feature type="compositionally biased region" description="Low complexity" evidence="9">
    <location>
        <begin position="657"/>
        <end position="672"/>
    </location>
</feature>
<dbReference type="InterPro" id="IPR011009">
    <property type="entry name" value="Kinase-like_dom_sf"/>
</dbReference>
<feature type="domain" description="Protein kinase" evidence="10">
    <location>
        <begin position="265"/>
        <end position="553"/>
    </location>
</feature>
<keyword evidence="3 8" id="KW-0547">Nucleotide-binding</keyword>